<feature type="compositionally biased region" description="Polar residues" evidence="1">
    <location>
        <begin position="48"/>
        <end position="68"/>
    </location>
</feature>
<reference evidence="2" key="1">
    <citation type="submission" date="2021-02" db="EMBL/GenBank/DDBJ databases">
        <authorList>
            <person name="Nowell W R."/>
        </authorList>
    </citation>
    <scope>NUCLEOTIDE SEQUENCE</scope>
</reference>
<feature type="non-terminal residue" evidence="2">
    <location>
        <position position="76"/>
    </location>
</feature>
<dbReference type="EMBL" id="CAJNOT010017303">
    <property type="protein sequence ID" value="CAF1551307.1"/>
    <property type="molecule type" value="Genomic_DNA"/>
</dbReference>
<evidence type="ECO:0000313" key="2">
    <source>
        <dbReference type="EMBL" id="CAF1551307.1"/>
    </source>
</evidence>
<dbReference type="Proteomes" id="UP000663864">
    <property type="component" value="Unassembled WGS sequence"/>
</dbReference>
<feature type="compositionally biased region" description="Low complexity" evidence="1">
    <location>
        <begin position="1"/>
        <end position="14"/>
    </location>
</feature>
<accession>A0A815WY04</accession>
<evidence type="ECO:0000313" key="3">
    <source>
        <dbReference type="Proteomes" id="UP000663864"/>
    </source>
</evidence>
<organism evidence="2 3">
    <name type="scientific">Rotaria sordida</name>
    <dbReference type="NCBI Taxonomy" id="392033"/>
    <lineage>
        <taxon>Eukaryota</taxon>
        <taxon>Metazoa</taxon>
        <taxon>Spiralia</taxon>
        <taxon>Gnathifera</taxon>
        <taxon>Rotifera</taxon>
        <taxon>Eurotatoria</taxon>
        <taxon>Bdelloidea</taxon>
        <taxon>Philodinida</taxon>
        <taxon>Philodinidae</taxon>
        <taxon>Rotaria</taxon>
    </lineage>
</organism>
<evidence type="ECO:0000256" key="1">
    <source>
        <dbReference type="SAM" id="MobiDB-lite"/>
    </source>
</evidence>
<feature type="region of interest" description="Disordered" evidence="1">
    <location>
        <begin position="48"/>
        <end position="76"/>
    </location>
</feature>
<dbReference type="AlphaFoldDB" id="A0A815WY04"/>
<sequence>NRNSNPSTLPTNSSVKKPPSNGILRPSQRVSNIFQTFAEGGTPTIVTTNGSITTSNTAACSPPSTSFREQSDNNHG</sequence>
<proteinExistence type="predicted"/>
<comment type="caution">
    <text evidence="2">The sequence shown here is derived from an EMBL/GenBank/DDBJ whole genome shotgun (WGS) entry which is preliminary data.</text>
</comment>
<name>A0A815WY04_9BILA</name>
<protein>
    <submittedName>
        <fullName evidence="2">Uncharacterized protein</fullName>
    </submittedName>
</protein>
<gene>
    <name evidence="2" type="ORF">ZHD862_LOCUS39359</name>
</gene>
<feature type="region of interest" description="Disordered" evidence="1">
    <location>
        <begin position="1"/>
        <end position="26"/>
    </location>
</feature>